<evidence type="ECO:0000259" key="6">
    <source>
        <dbReference type="PROSITE" id="PS50893"/>
    </source>
</evidence>
<dbReference type="RefSeq" id="WP_144228140.1">
    <property type="nucleotide sequence ID" value="NZ_CBCRVV010000001.1"/>
</dbReference>
<evidence type="ECO:0000256" key="4">
    <source>
        <dbReference type="ARBA" id="ARBA00022967"/>
    </source>
</evidence>
<evidence type="ECO:0000256" key="5">
    <source>
        <dbReference type="ARBA" id="ARBA00037066"/>
    </source>
</evidence>
<name>A0A556QMB6_9BACT</name>
<gene>
    <name evidence="7" type="ORF">FPL22_00395</name>
</gene>
<proteinExistence type="predicted"/>
<evidence type="ECO:0000313" key="7">
    <source>
        <dbReference type="EMBL" id="TSJ77798.1"/>
    </source>
</evidence>
<comment type="caution">
    <text evidence="7">The sequence shown here is derived from an EMBL/GenBank/DDBJ whole genome shotgun (WGS) entry which is preliminary data.</text>
</comment>
<reference evidence="7 8" key="1">
    <citation type="submission" date="2019-07" db="EMBL/GenBank/DDBJ databases">
        <title>Description of 53C-WASEF.</title>
        <authorList>
            <person name="Pitt A."/>
            <person name="Hahn M.W."/>
        </authorList>
    </citation>
    <scope>NUCLEOTIDE SEQUENCE [LARGE SCALE GENOMIC DNA]</scope>
    <source>
        <strain evidence="7 8">53C-WASEF</strain>
    </source>
</reference>
<dbReference type="PROSITE" id="PS00211">
    <property type="entry name" value="ABC_TRANSPORTER_1"/>
    <property type="match status" value="1"/>
</dbReference>
<dbReference type="CDD" id="cd03214">
    <property type="entry name" value="ABC_Iron-Siderophores_B12_Hemin"/>
    <property type="match status" value="1"/>
</dbReference>
<dbReference type="Gene3D" id="3.40.50.300">
    <property type="entry name" value="P-loop containing nucleotide triphosphate hydrolases"/>
    <property type="match status" value="1"/>
</dbReference>
<dbReference type="Pfam" id="PF00005">
    <property type="entry name" value="ABC_tran"/>
    <property type="match status" value="1"/>
</dbReference>
<evidence type="ECO:0000313" key="8">
    <source>
        <dbReference type="Proteomes" id="UP000315648"/>
    </source>
</evidence>
<dbReference type="SUPFAM" id="SSF52540">
    <property type="entry name" value="P-loop containing nucleoside triphosphate hydrolases"/>
    <property type="match status" value="1"/>
</dbReference>
<evidence type="ECO:0000256" key="2">
    <source>
        <dbReference type="ARBA" id="ARBA00022741"/>
    </source>
</evidence>
<dbReference type="InterPro" id="IPR003593">
    <property type="entry name" value="AAA+_ATPase"/>
</dbReference>
<sequence length="280" mass="30324">MLRAENIRVIRNGRPILDGVSCEVPAGKVTVILGPNGAGKSTLLRLFAGEYSSDAGQVSLGGRPLSEWRPKDVAKCRAVLPQESSLTFPFRVDEVVLMGRAPHVRGMESAHDHAISMQALQRVDMAGKRERIFPSLSGGEKQRVNLARALAQIWEPVGANELRLTGDAATTGKATRVLLLDEPTSNLDLAHQHSTLREAQRFARDGATVLAILHDLNLALAYADQVILLCDGRIAAAGEIATALTPARIREVFGVECRFMEIAGQGRPFIHVLPMSAETR</sequence>
<dbReference type="OrthoDB" id="9799337at2"/>
<keyword evidence="8" id="KW-1185">Reference proteome</keyword>
<keyword evidence="2" id="KW-0547">Nucleotide-binding</keyword>
<dbReference type="InterPro" id="IPR003439">
    <property type="entry name" value="ABC_transporter-like_ATP-bd"/>
</dbReference>
<keyword evidence="1" id="KW-0813">Transport</keyword>
<accession>A0A556QMB6</accession>
<dbReference type="EMBL" id="VMBG01000001">
    <property type="protein sequence ID" value="TSJ77798.1"/>
    <property type="molecule type" value="Genomic_DNA"/>
</dbReference>
<feature type="domain" description="ABC transporter" evidence="6">
    <location>
        <begin position="2"/>
        <end position="256"/>
    </location>
</feature>
<keyword evidence="4" id="KW-1278">Translocase</keyword>
<evidence type="ECO:0000256" key="1">
    <source>
        <dbReference type="ARBA" id="ARBA00022448"/>
    </source>
</evidence>
<evidence type="ECO:0000256" key="3">
    <source>
        <dbReference type="ARBA" id="ARBA00022840"/>
    </source>
</evidence>
<dbReference type="GO" id="GO:0016887">
    <property type="term" value="F:ATP hydrolysis activity"/>
    <property type="evidence" value="ECO:0007669"/>
    <property type="project" value="InterPro"/>
</dbReference>
<dbReference type="PROSITE" id="PS50893">
    <property type="entry name" value="ABC_TRANSPORTER_2"/>
    <property type="match status" value="1"/>
</dbReference>
<keyword evidence="3 7" id="KW-0067">ATP-binding</keyword>
<organism evidence="7 8">
    <name type="scientific">Rariglobus hedericola</name>
    <dbReference type="NCBI Taxonomy" id="2597822"/>
    <lineage>
        <taxon>Bacteria</taxon>
        <taxon>Pseudomonadati</taxon>
        <taxon>Verrucomicrobiota</taxon>
        <taxon>Opitutia</taxon>
        <taxon>Opitutales</taxon>
        <taxon>Opitutaceae</taxon>
        <taxon>Rariglobus</taxon>
    </lineage>
</organism>
<dbReference type="InterPro" id="IPR027417">
    <property type="entry name" value="P-loop_NTPase"/>
</dbReference>
<dbReference type="InterPro" id="IPR017871">
    <property type="entry name" value="ABC_transporter-like_CS"/>
</dbReference>
<dbReference type="Proteomes" id="UP000315648">
    <property type="component" value="Unassembled WGS sequence"/>
</dbReference>
<protein>
    <submittedName>
        <fullName evidence="7">Heme ABC transporter ATP-binding protein</fullName>
    </submittedName>
</protein>
<dbReference type="NCBIfam" id="NF010068">
    <property type="entry name" value="PRK13548.1"/>
    <property type="match status" value="1"/>
</dbReference>
<comment type="function">
    <text evidence="5">Part of the ABC transporter complex HmuTUV involved in hemin import. Responsible for energy coupling to the transport system.</text>
</comment>
<dbReference type="PANTHER" id="PTHR42794">
    <property type="entry name" value="HEMIN IMPORT ATP-BINDING PROTEIN HMUV"/>
    <property type="match status" value="1"/>
</dbReference>
<dbReference type="SMART" id="SM00382">
    <property type="entry name" value="AAA"/>
    <property type="match status" value="1"/>
</dbReference>
<dbReference type="PANTHER" id="PTHR42794:SF1">
    <property type="entry name" value="HEMIN IMPORT ATP-BINDING PROTEIN HMUV"/>
    <property type="match status" value="1"/>
</dbReference>
<dbReference type="AlphaFoldDB" id="A0A556QMB6"/>
<dbReference type="GO" id="GO:0005524">
    <property type="term" value="F:ATP binding"/>
    <property type="evidence" value="ECO:0007669"/>
    <property type="project" value="UniProtKB-KW"/>
</dbReference>